<dbReference type="SUPFAM" id="SSF52402">
    <property type="entry name" value="Adenine nucleotide alpha hydrolases-like"/>
    <property type="match status" value="1"/>
</dbReference>
<dbReference type="KEGG" id="hqi:H9L05_16755"/>
<dbReference type="EMBL" id="CP060784">
    <property type="protein sequence ID" value="QNP51617.1"/>
    <property type="molecule type" value="Genomic_DNA"/>
</dbReference>
<evidence type="ECO:0000313" key="2">
    <source>
        <dbReference type="EMBL" id="QNP51617.1"/>
    </source>
</evidence>
<dbReference type="InterPro" id="IPR006016">
    <property type="entry name" value="UspA"/>
</dbReference>
<organism evidence="2 3">
    <name type="scientific">Hymenobacter qilianensis</name>
    <dbReference type="NCBI Taxonomy" id="1385715"/>
    <lineage>
        <taxon>Bacteria</taxon>
        <taxon>Pseudomonadati</taxon>
        <taxon>Bacteroidota</taxon>
        <taxon>Cytophagia</taxon>
        <taxon>Cytophagales</taxon>
        <taxon>Hymenobacteraceae</taxon>
        <taxon>Hymenobacter</taxon>
    </lineage>
</organism>
<evidence type="ECO:0000313" key="3">
    <source>
        <dbReference type="Proteomes" id="UP000516093"/>
    </source>
</evidence>
<dbReference type="AlphaFoldDB" id="A0A7H0GTK1"/>
<name>A0A7H0GTK1_9BACT</name>
<evidence type="ECO:0000259" key="1">
    <source>
        <dbReference type="Pfam" id="PF00582"/>
    </source>
</evidence>
<dbReference type="CDD" id="cd00293">
    <property type="entry name" value="USP-like"/>
    <property type="match status" value="1"/>
</dbReference>
<accession>A0A7H0GTK1</accession>
<gene>
    <name evidence="2" type="ORF">H9L05_16755</name>
</gene>
<proteinExistence type="predicted"/>
<dbReference type="Proteomes" id="UP000516093">
    <property type="component" value="Chromosome"/>
</dbReference>
<dbReference type="RefSeq" id="WP_187731895.1">
    <property type="nucleotide sequence ID" value="NZ_CP060784.1"/>
</dbReference>
<feature type="domain" description="UspA" evidence="1">
    <location>
        <begin position="4"/>
        <end position="135"/>
    </location>
</feature>
<keyword evidence="3" id="KW-1185">Reference proteome</keyword>
<reference evidence="2 3" key="1">
    <citation type="submission" date="2020-08" db="EMBL/GenBank/DDBJ databases">
        <title>Genome sequence of Hymenobacter qilianensis JCM 19763T.</title>
        <authorList>
            <person name="Hyun D.-W."/>
            <person name="Bae J.-W."/>
        </authorList>
    </citation>
    <scope>NUCLEOTIDE SEQUENCE [LARGE SCALE GENOMIC DNA]</scope>
    <source>
        <strain evidence="2 3">JCM 19763</strain>
    </source>
</reference>
<dbReference type="Gene3D" id="3.40.50.12370">
    <property type="match status" value="1"/>
</dbReference>
<sequence length="197" mass="21362">MVPSLLILTDFFQAANRALDYATNLADPLGARLVLLHVRRNSVLDPEMMRGELSNLSREAISLAMSSVARQLAVPVVAEVGYGRVAAAVADAVSRHHPELIVLGRPDYSTTPAEMVETTSLDILRAAPYPMLLVPHTVVSSAPPSRLLLAVDGQAFDLGEHAGVVHRLLAELMASLTVLYVAAHSDYDKKPPRPWKR</sequence>
<protein>
    <submittedName>
        <fullName evidence="2">Universal stress protein</fullName>
    </submittedName>
</protein>
<dbReference type="Pfam" id="PF00582">
    <property type="entry name" value="Usp"/>
    <property type="match status" value="1"/>
</dbReference>